<reference evidence="5 6" key="1">
    <citation type="submission" date="2022-02" db="EMBL/GenBank/DDBJ databases">
        <title>Chromosome-level reference genomes for two strains of Caenorhabditis briggsae: an improved platform for comparative genomics.</title>
        <authorList>
            <person name="Stevens L."/>
            <person name="Andersen E.C."/>
        </authorList>
    </citation>
    <scope>NUCLEOTIDE SEQUENCE [LARGE SCALE GENOMIC DNA]</scope>
    <source>
        <strain evidence="5">QX1410_ONT</strain>
        <tissue evidence="5">Whole-organism</tissue>
    </source>
</reference>
<keyword evidence="1" id="KW-0805">Transcription regulation</keyword>
<dbReference type="Proteomes" id="UP000827892">
    <property type="component" value="Chromosome V"/>
</dbReference>
<evidence type="ECO:0000313" key="6">
    <source>
        <dbReference type="Proteomes" id="UP000827892"/>
    </source>
</evidence>
<keyword evidence="3" id="KW-0675">Receptor</keyword>
<feature type="domain" description="NR LBD" evidence="4">
    <location>
        <begin position="1"/>
        <end position="46"/>
    </location>
</feature>
<protein>
    <recommendedName>
        <fullName evidence="4">NR LBD domain-containing protein</fullName>
    </recommendedName>
</protein>
<dbReference type="PANTHER" id="PTHR45680">
    <property type="entry name" value="NUCLEAR HORMONE RECEPTOR FAMILY"/>
    <property type="match status" value="1"/>
</dbReference>
<dbReference type="InterPro" id="IPR051152">
    <property type="entry name" value="C.elegans_Orphan_NR"/>
</dbReference>
<dbReference type="InterPro" id="IPR000536">
    <property type="entry name" value="Nucl_hrmn_rcpt_lig-bd"/>
</dbReference>
<dbReference type="PANTHER" id="PTHR45680:SF1">
    <property type="entry name" value="NUCLEAR HORMONE RECEPTOR FAMILY"/>
    <property type="match status" value="1"/>
</dbReference>
<evidence type="ECO:0000259" key="4">
    <source>
        <dbReference type="Pfam" id="PF00104"/>
    </source>
</evidence>
<evidence type="ECO:0000256" key="2">
    <source>
        <dbReference type="ARBA" id="ARBA00023163"/>
    </source>
</evidence>
<evidence type="ECO:0000256" key="3">
    <source>
        <dbReference type="ARBA" id="ARBA00023170"/>
    </source>
</evidence>
<dbReference type="InterPro" id="IPR035500">
    <property type="entry name" value="NHR-like_dom_sf"/>
</dbReference>
<keyword evidence="2" id="KW-0804">Transcription</keyword>
<evidence type="ECO:0000313" key="5">
    <source>
        <dbReference type="EMBL" id="ULT87762.1"/>
    </source>
</evidence>
<dbReference type="AlphaFoldDB" id="A0AAE9A5R0"/>
<sequence>MWQFYFITVAKWLMHFTEFEKLDMEVKLTILQTVWHVWQNLDHQRECCWTRQMFILMPRGSVIIRLEKLADFSEFLEMITLLKN</sequence>
<proteinExistence type="predicted"/>
<organism evidence="5 6">
    <name type="scientific">Caenorhabditis briggsae</name>
    <dbReference type="NCBI Taxonomy" id="6238"/>
    <lineage>
        <taxon>Eukaryota</taxon>
        <taxon>Metazoa</taxon>
        <taxon>Ecdysozoa</taxon>
        <taxon>Nematoda</taxon>
        <taxon>Chromadorea</taxon>
        <taxon>Rhabditida</taxon>
        <taxon>Rhabditina</taxon>
        <taxon>Rhabditomorpha</taxon>
        <taxon>Rhabditoidea</taxon>
        <taxon>Rhabditidae</taxon>
        <taxon>Peloderinae</taxon>
        <taxon>Caenorhabditis</taxon>
    </lineage>
</organism>
<name>A0AAE9A5R0_CAEBR</name>
<accession>A0AAE9A5R0</accession>
<dbReference type="SUPFAM" id="SSF48508">
    <property type="entry name" value="Nuclear receptor ligand-binding domain"/>
    <property type="match status" value="1"/>
</dbReference>
<gene>
    <name evidence="5" type="ORF">L3Y34_007140</name>
</gene>
<dbReference type="EMBL" id="CP090895">
    <property type="protein sequence ID" value="ULT87762.1"/>
    <property type="molecule type" value="Genomic_DNA"/>
</dbReference>
<dbReference type="Pfam" id="PF00104">
    <property type="entry name" value="Hormone_recep"/>
    <property type="match status" value="1"/>
</dbReference>
<evidence type="ECO:0000256" key="1">
    <source>
        <dbReference type="ARBA" id="ARBA00023015"/>
    </source>
</evidence>